<keyword evidence="2" id="KW-1185">Reference proteome</keyword>
<reference evidence="1" key="1">
    <citation type="submission" date="2022-05" db="EMBL/GenBank/DDBJ databases">
        <title>Chromosome-level genome of Chaenocephalus aceratus.</title>
        <authorList>
            <person name="Park H."/>
        </authorList>
    </citation>
    <scope>NUCLEOTIDE SEQUENCE</scope>
    <source>
        <strain evidence="1">KU_202001</strain>
    </source>
</reference>
<sequence length="391" mass="43989">MALTQVVVQGQQLEPVEEDLEPQEEHQLLHQKWLADLWEQEVMGTSWVEQESPSLEQNQASMGQTFQVPQELLLLEVRLCNQVVLMGIFQVGHCQEPNLLNPQVSPEVTRPVKEMEREVLTEREEVQEEQEVFQVAQQELELDQEEQPVELEEHPNHQKAELEQVLVELEAKVVLEQVLEELEQVLEELEQVLEEQVLEELEAKVVLEQVLEELEQAMVLVELEFYQVEYMGLSARGRVGSVLAVMELVLEAMVQDLEAMVQDLEAMVQDPEAMVQDLEAMEEGALVVEVQGVLGPSELELELVLDLGDMVWVLLVTGQELVVTGLVVMGLDQGELVLVVLLVTVLVALDQEDMGQAQQGPDQVGPEQGQADLVLAVLAQEQAAMDLEEPE</sequence>
<organism evidence="1 2">
    <name type="scientific">Chaenocephalus aceratus</name>
    <name type="common">Blackfin icefish</name>
    <name type="synonym">Chaenichthys aceratus</name>
    <dbReference type="NCBI Taxonomy" id="36190"/>
    <lineage>
        <taxon>Eukaryota</taxon>
        <taxon>Metazoa</taxon>
        <taxon>Chordata</taxon>
        <taxon>Craniata</taxon>
        <taxon>Vertebrata</taxon>
        <taxon>Euteleostomi</taxon>
        <taxon>Actinopterygii</taxon>
        <taxon>Neopterygii</taxon>
        <taxon>Teleostei</taxon>
        <taxon>Neoteleostei</taxon>
        <taxon>Acanthomorphata</taxon>
        <taxon>Eupercaria</taxon>
        <taxon>Perciformes</taxon>
        <taxon>Notothenioidei</taxon>
        <taxon>Channichthyidae</taxon>
        <taxon>Chaenocephalus</taxon>
    </lineage>
</organism>
<evidence type="ECO:0000313" key="1">
    <source>
        <dbReference type="EMBL" id="KAI4814205.1"/>
    </source>
</evidence>
<proteinExistence type="predicted"/>
<gene>
    <name evidence="1" type="ORF">KUCAC02_003409</name>
</gene>
<name>A0ACB9WKI4_CHAAC</name>
<dbReference type="EMBL" id="CM043798">
    <property type="protein sequence ID" value="KAI4814205.1"/>
    <property type="molecule type" value="Genomic_DNA"/>
</dbReference>
<protein>
    <submittedName>
        <fullName evidence="1">Uncharacterized protein</fullName>
    </submittedName>
</protein>
<evidence type="ECO:0000313" key="2">
    <source>
        <dbReference type="Proteomes" id="UP001057452"/>
    </source>
</evidence>
<comment type="caution">
    <text evidence="1">The sequence shown here is derived from an EMBL/GenBank/DDBJ whole genome shotgun (WGS) entry which is preliminary data.</text>
</comment>
<dbReference type="Proteomes" id="UP001057452">
    <property type="component" value="Chromosome 14"/>
</dbReference>
<accession>A0ACB9WKI4</accession>